<evidence type="ECO:0000256" key="3">
    <source>
        <dbReference type="ARBA" id="ARBA00012243"/>
    </source>
</evidence>
<evidence type="ECO:0000256" key="4">
    <source>
        <dbReference type="ARBA" id="ARBA00022516"/>
    </source>
</evidence>
<sequence length="309" mass="34451">MKALQKILQQEDLNFLLTNRVPRLLLTRWMGWFSQIRNPLVCRVSIAVWRVFAQLDLSDAKRRDFASLHECFTRELKPGARPIVPDPDVLSSPCDAIVGACGAVEGRQVFQAKGFPYAMQDLFGASQDSRVFEDGVFITLRLTSSMYHRFHAPADCRVDHVTFIHGDTWNVNPIALARVERLFCRNERAVLRARTTRGGHPLAIVPVAAILVASLRLHFTDLLLHQRYRGPNEIPCDAAFTKGQEMGWFQHGSTIIVFAPRGFELCEGIAPGTQVRMGQALLKMPVSADDSVMAGSSTQAMLAVHEAQA</sequence>
<proteinExistence type="predicted"/>
<dbReference type="GO" id="GO:0004609">
    <property type="term" value="F:phosphatidylserine decarboxylase activity"/>
    <property type="evidence" value="ECO:0007669"/>
    <property type="project" value="UniProtKB-EC"/>
</dbReference>
<dbReference type="EC" id="4.1.1.65" evidence="3"/>
<keyword evidence="8" id="KW-0594">Phospholipid biosynthesis</keyword>
<reference evidence="13 14" key="1">
    <citation type="submission" date="2020-01" db="EMBL/GenBank/DDBJ databases">
        <title>Genome sequencing of strain KACC 21265.</title>
        <authorList>
            <person name="Heo J."/>
            <person name="Kim S.-J."/>
            <person name="Kim J.-S."/>
            <person name="Hong S.-B."/>
            <person name="Kwon S.-W."/>
        </authorList>
    </citation>
    <scope>NUCLEOTIDE SEQUENCE [LARGE SCALE GENOMIC DNA]</scope>
    <source>
        <strain evidence="13 14">KACC 21265</strain>
    </source>
</reference>
<dbReference type="GO" id="GO:0006646">
    <property type="term" value="P:phosphatidylethanolamine biosynthetic process"/>
    <property type="evidence" value="ECO:0007669"/>
    <property type="project" value="UniProtKB-UniPathway"/>
</dbReference>
<gene>
    <name evidence="13" type="primary">psd</name>
    <name evidence="13" type="ORF">GT347_19840</name>
</gene>
<dbReference type="InterPro" id="IPR033177">
    <property type="entry name" value="PSD-B"/>
</dbReference>
<keyword evidence="4" id="KW-0444">Lipid biosynthesis</keyword>
<evidence type="ECO:0000256" key="7">
    <source>
        <dbReference type="ARBA" id="ARBA00023145"/>
    </source>
</evidence>
<dbReference type="PANTHER" id="PTHR10067">
    <property type="entry name" value="PHOSPHATIDYLSERINE DECARBOXYLASE"/>
    <property type="match status" value="1"/>
</dbReference>
<dbReference type="InterPro" id="IPR003817">
    <property type="entry name" value="PS_Dcarbxylase"/>
</dbReference>
<dbReference type="RefSeq" id="WP_160553848.1">
    <property type="nucleotide sequence ID" value="NZ_CP047650.1"/>
</dbReference>
<keyword evidence="14" id="KW-1185">Reference proteome</keyword>
<evidence type="ECO:0000256" key="10">
    <source>
        <dbReference type="ARBA" id="ARBA00023264"/>
    </source>
</evidence>
<comment type="pathway">
    <text evidence="12">Phospholipid metabolism; phosphatidylethanolamine biosynthesis.</text>
</comment>
<keyword evidence="6" id="KW-0443">Lipid metabolism</keyword>
<evidence type="ECO:0000256" key="11">
    <source>
        <dbReference type="ARBA" id="ARBA00023317"/>
    </source>
</evidence>
<accession>A0A857J8J6</accession>
<name>A0A857J8J6_9BURK</name>
<evidence type="ECO:0000256" key="9">
    <source>
        <dbReference type="ARBA" id="ARBA00023239"/>
    </source>
</evidence>
<evidence type="ECO:0000256" key="2">
    <source>
        <dbReference type="ARBA" id="ARBA00005189"/>
    </source>
</evidence>
<organism evidence="13 14">
    <name type="scientific">Xylophilus rhododendri</name>
    <dbReference type="NCBI Taxonomy" id="2697032"/>
    <lineage>
        <taxon>Bacteria</taxon>
        <taxon>Pseudomonadati</taxon>
        <taxon>Pseudomonadota</taxon>
        <taxon>Betaproteobacteria</taxon>
        <taxon>Burkholderiales</taxon>
        <taxon>Xylophilus</taxon>
    </lineage>
</organism>
<keyword evidence="11" id="KW-0670">Pyruvate</keyword>
<dbReference type="Pfam" id="PF02666">
    <property type="entry name" value="PS_Dcarbxylase"/>
    <property type="match status" value="1"/>
</dbReference>
<comment type="pathway">
    <text evidence="2">Lipid metabolism.</text>
</comment>
<protein>
    <recommendedName>
        <fullName evidence="3">phosphatidylserine decarboxylase</fullName>
        <ecNumber evidence="3">4.1.1.65</ecNumber>
    </recommendedName>
</protein>
<dbReference type="UniPathway" id="UPA00558"/>
<dbReference type="PANTHER" id="PTHR10067:SF6">
    <property type="entry name" value="PHOSPHATIDYLSERINE DECARBOXYLASE PROENZYME, MITOCHONDRIAL"/>
    <property type="match status" value="1"/>
</dbReference>
<evidence type="ECO:0000256" key="12">
    <source>
        <dbReference type="ARBA" id="ARBA00024326"/>
    </source>
</evidence>
<keyword evidence="9 13" id="KW-0456">Lyase</keyword>
<evidence type="ECO:0000256" key="6">
    <source>
        <dbReference type="ARBA" id="ARBA00023098"/>
    </source>
</evidence>
<evidence type="ECO:0000256" key="8">
    <source>
        <dbReference type="ARBA" id="ARBA00023209"/>
    </source>
</evidence>
<dbReference type="NCBIfam" id="TIGR00163">
    <property type="entry name" value="PS_decarb"/>
    <property type="match status" value="1"/>
</dbReference>
<dbReference type="Proteomes" id="UP000464787">
    <property type="component" value="Chromosome"/>
</dbReference>
<evidence type="ECO:0000313" key="14">
    <source>
        <dbReference type="Proteomes" id="UP000464787"/>
    </source>
</evidence>
<dbReference type="AlphaFoldDB" id="A0A857J8J6"/>
<keyword evidence="7" id="KW-0865">Zymogen</keyword>
<comment type="cofactor">
    <cofactor evidence="1">
        <name>pyruvate</name>
        <dbReference type="ChEBI" id="CHEBI:15361"/>
    </cofactor>
</comment>
<evidence type="ECO:0000256" key="1">
    <source>
        <dbReference type="ARBA" id="ARBA00001928"/>
    </source>
</evidence>
<evidence type="ECO:0000313" key="13">
    <source>
        <dbReference type="EMBL" id="QHJ00038.1"/>
    </source>
</evidence>
<dbReference type="EMBL" id="CP047650">
    <property type="protein sequence ID" value="QHJ00038.1"/>
    <property type="molecule type" value="Genomic_DNA"/>
</dbReference>
<evidence type="ECO:0000256" key="5">
    <source>
        <dbReference type="ARBA" id="ARBA00022793"/>
    </source>
</evidence>
<keyword evidence="5" id="KW-0210">Decarboxylase</keyword>
<dbReference type="KEGG" id="xyk:GT347_19840"/>
<keyword evidence="10" id="KW-1208">Phospholipid metabolism</keyword>